<sequence>MTCESSPEKSTVTDVLVKVSGDLVGSEQFYSWLSSVSTPQTRLFILCGGGSAITAKLNEQHIGFQFTEAGREIETEEGSILAQQVLEGQKRFVEEKLQEKGIEATVFIPVVVIDGRICHMNGDLLVEALHPSFDKIYIVTLQQRTKQFTEKFDKIEVVNLENN</sequence>
<proteinExistence type="predicted"/>
<evidence type="ECO:0000313" key="2">
    <source>
        <dbReference type="Proteomes" id="UP000176740"/>
    </source>
</evidence>
<gene>
    <name evidence="1" type="ORF">A3A49_01685</name>
</gene>
<protein>
    <recommendedName>
        <fullName evidence="3">Aspartate/glutamate/uridylate kinase domain-containing protein</fullName>
    </recommendedName>
</protein>
<organism evidence="1 2">
    <name type="scientific">Candidatus Curtissbacteria bacterium RIFCSPLOWO2_01_FULL_38_11b</name>
    <dbReference type="NCBI Taxonomy" id="1797725"/>
    <lineage>
        <taxon>Bacteria</taxon>
        <taxon>Candidatus Curtissiibacteriota</taxon>
    </lineage>
</organism>
<dbReference type="Gene3D" id="3.40.1160.10">
    <property type="entry name" value="Acetylglutamate kinase-like"/>
    <property type="match status" value="1"/>
</dbReference>
<evidence type="ECO:0008006" key="3">
    <source>
        <dbReference type="Google" id="ProtNLM"/>
    </source>
</evidence>
<dbReference type="AlphaFoldDB" id="A0A1F5H0P2"/>
<evidence type="ECO:0000313" key="1">
    <source>
        <dbReference type="EMBL" id="OGD97614.1"/>
    </source>
</evidence>
<accession>A0A1F5H0P2</accession>
<dbReference type="EMBL" id="MFBO01000028">
    <property type="protein sequence ID" value="OGD97614.1"/>
    <property type="molecule type" value="Genomic_DNA"/>
</dbReference>
<comment type="caution">
    <text evidence="1">The sequence shown here is derived from an EMBL/GenBank/DDBJ whole genome shotgun (WGS) entry which is preliminary data.</text>
</comment>
<dbReference type="Proteomes" id="UP000176740">
    <property type="component" value="Unassembled WGS sequence"/>
</dbReference>
<reference evidence="1 2" key="1">
    <citation type="journal article" date="2016" name="Nat. Commun.">
        <title>Thousands of microbial genomes shed light on interconnected biogeochemical processes in an aquifer system.</title>
        <authorList>
            <person name="Anantharaman K."/>
            <person name="Brown C.T."/>
            <person name="Hug L.A."/>
            <person name="Sharon I."/>
            <person name="Castelle C.J."/>
            <person name="Probst A.J."/>
            <person name="Thomas B.C."/>
            <person name="Singh A."/>
            <person name="Wilkins M.J."/>
            <person name="Karaoz U."/>
            <person name="Brodie E.L."/>
            <person name="Williams K.H."/>
            <person name="Hubbard S.S."/>
            <person name="Banfield J.F."/>
        </authorList>
    </citation>
    <scope>NUCLEOTIDE SEQUENCE [LARGE SCALE GENOMIC DNA]</scope>
</reference>
<name>A0A1F5H0P2_9BACT</name>
<dbReference type="InterPro" id="IPR036393">
    <property type="entry name" value="AceGlu_kinase-like_sf"/>
</dbReference>